<dbReference type="InterPro" id="IPR018391">
    <property type="entry name" value="PQQ_b-propeller_rpt"/>
</dbReference>
<sequence>MPETYSLLIQSADQLVWKPRPFQNANLYVTVSGGSRGLRTETASTLTPKWSFESKLSTELTIQLFHDGLRKDKLLGKCKHTIKDLLQPAAAEQVAVDLKLGKEHAGKLWVRLTLDRGINELAIPASTRAAPTDKEAATPASTHAALTLSDTHSDDAHNQWKKVICEKAKRTWQGLDWITKTIAPIVPEPFKGPLELFNVISNVAAKYIDNEEKLKDAIEKLSARLVEVNSLLLESDNYNIDITESSQQLARLVVAEALKMENIQKSHPVKKIPQQADIARKITACLDRLKQGTDDHHRRMTQAIVRDIKKNLEFVLASMLPSYAPKALFDADTTAGGLSRRACTPETRKELLDRLEHWALDTSSDSSPIFWLSGMAGTGKSTVAYTLCQRLRKRKRFAASFFCSRNDEKARSRAFIIPTIVRQLIPIYTRYAHAIRNVHLDDVVPASDRHVDELLIHPWLQSMEQKTDPQPSRLIVIDALDEIEGSQGARLIEHLINSLSSSGETFQGLKFLVTSRPHPDIAEQSCLLQESSVYRLEYIEPEKAREDVRRFVCAELEFLPAQDQDYIVDQSAGIFIYAATVIRQLDPPNFLLSPSQQKKRLQQIRNSGRLVKAGKDDLPIDSLYKTIILEALPDIGQEVEISKRVLYAVVTARQPHTVQNLAPLVADASEEADERAVQNSVNALHAVLYVSKRDRCIYSYHKSFDDFVLDPQHSEHAQLAATYFPQRTFGCFDIMNKSLRFNMCNLRSSYLLDKEDEGLPERITLNISTELQYAFQYWAAQLVSVRHENEAVQHLKASLLEFSTLKILFWMEAMNLLKLDCRPAIHHIRTWALKVLNAEELNIYLAASQKLWASFMNGKASLSTPHLYISSLATELGMSSRGGSCTLMAWQKCFPGVPVVECKGITTQGALVNMQGHGDSVWSVVFSPDGAQIVSGSSDNTVRIWDAATGTEEQKLEGHGNSVLSVAFSPDGTRIVSGSEDNTVRIWDAATGTEEQKLKGHGNSVRSVAFSPNGTQIVSGSSDNTVRIWGAATGTEEQKLEGHGNSVLSVAFSPNGTQIMSGSEDNIVRIWDTRTDTEEQKLEGHGNSVLSVAFSPDGTRIVSGSYDNTVRIWDAATGTEEQKLEGQKLEEHGNSVLSVAFLPDGTRIVSGSFDNTVRIWDTATGTEEQKLEGHRKWVQSVAFSPDGTRIVSGSEDNTVRIWDAATGTEEQKLEGHHNRVQSVAFSPDGTQIVSGSSDNTVRIWDAATGTKEQKLEGHGSSVLSVAFLLDGTQIVSGSSEATVRIWDAATGTEEQKLEGHGNSVLSVAFSPDGTQIVSGSEDNTMCIWDAATGTEEQKLEGHCNWVRSVAFSPDGTQIVSGSFDNTVRIWDAATGIEEQKLEGHGNSVLSVAFSPNGTQIVSGSSDNTVRIWDAATGTEEQKLEGHGDWVRSVAFSPDGTQIVSGSEDNTVRIWDTATGTEEQKLEGHGKSIRSVAFSPDGTQIVSGSCDNAICIWDAATGQQFISYPKSLVLVPS</sequence>
<dbReference type="InterPro" id="IPR056884">
    <property type="entry name" value="NPHP3-like_N"/>
</dbReference>
<evidence type="ECO:0000256" key="2">
    <source>
        <dbReference type="ARBA" id="ARBA00022737"/>
    </source>
</evidence>
<feature type="repeat" description="WD" evidence="3">
    <location>
        <begin position="1339"/>
        <end position="1380"/>
    </location>
</feature>
<dbReference type="InterPro" id="IPR035892">
    <property type="entry name" value="C2_domain_sf"/>
</dbReference>
<dbReference type="SUPFAM" id="SSF49562">
    <property type="entry name" value="C2 domain (Calcium/lipid-binding domain, CaLB)"/>
    <property type="match status" value="1"/>
</dbReference>
<dbReference type="Proteomes" id="UP001218218">
    <property type="component" value="Unassembled WGS sequence"/>
</dbReference>
<feature type="repeat" description="WD" evidence="3">
    <location>
        <begin position="1423"/>
        <end position="1464"/>
    </location>
</feature>
<comment type="caution">
    <text evidence="7">The sequence shown here is derived from an EMBL/GenBank/DDBJ whole genome shotgun (WGS) entry which is preliminary data.</text>
</comment>
<keyword evidence="4" id="KW-0175">Coiled coil</keyword>
<feature type="coiled-coil region" evidence="4">
    <location>
        <begin position="204"/>
        <end position="231"/>
    </location>
</feature>
<feature type="repeat" description="WD" evidence="3">
    <location>
        <begin position="1297"/>
        <end position="1338"/>
    </location>
</feature>
<name>A0AAD7A4Y9_9AGAR</name>
<dbReference type="InterPro" id="IPR015943">
    <property type="entry name" value="WD40/YVTN_repeat-like_dom_sf"/>
</dbReference>
<dbReference type="Gene3D" id="2.60.40.150">
    <property type="entry name" value="C2 domain"/>
    <property type="match status" value="1"/>
</dbReference>
<feature type="repeat" description="WD" evidence="3">
    <location>
        <begin position="998"/>
        <end position="1039"/>
    </location>
</feature>
<dbReference type="InterPro" id="IPR001680">
    <property type="entry name" value="WD40_rpt"/>
</dbReference>
<dbReference type="PROSITE" id="PS50082">
    <property type="entry name" value="WD_REPEATS_2"/>
    <property type="match status" value="14"/>
</dbReference>
<evidence type="ECO:0000313" key="8">
    <source>
        <dbReference type="Proteomes" id="UP001218218"/>
    </source>
</evidence>
<feature type="repeat" description="WD" evidence="3">
    <location>
        <begin position="1129"/>
        <end position="1170"/>
    </location>
</feature>
<dbReference type="InterPro" id="IPR011047">
    <property type="entry name" value="Quinoprotein_ADH-like_sf"/>
</dbReference>
<dbReference type="InterPro" id="IPR000008">
    <property type="entry name" value="C2_dom"/>
</dbReference>
<gene>
    <name evidence="7" type="ORF">DFH08DRAFT_996891</name>
</gene>
<feature type="repeat" description="WD" evidence="3">
    <location>
        <begin position="1381"/>
        <end position="1422"/>
    </location>
</feature>
<keyword evidence="8" id="KW-1185">Reference proteome</keyword>
<dbReference type="SUPFAM" id="SSF52540">
    <property type="entry name" value="P-loop containing nucleoside triphosphate hydrolases"/>
    <property type="match status" value="1"/>
</dbReference>
<feature type="repeat" description="WD" evidence="3">
    <location>
        <begin position="956"/>
        <end position="997"/>
    </location>
</feature>
<feature type="repeat" description="WD" evidence="3">
    <location>
        <begin position="1171"/>
        <end position="1212"/>
    </location>
</feature>
<dbReference type="EMBL" id="JARIHO010000015">
    <property type="protein sequence ID" value="KAJ7349654.1"/>
    <property type="molecule type" value="Genomic_DNA"/>
</dbReference>
<dbReference type="PANTHER" id="PTHR19879:SF9">
    <property type="entry name" value="TRANSCRIPTION INITIATION FACTOR TFIID SUBUNIT 5"/>
    <property type="match status" value="1"/>
</dbReference>
<dbReference type="PANTHER" id="PTHR19879">
    <property type="entry name" value="TRANSCRIPTION INITIATION FACTOR TFIID"/>
    <property type="match status" value="1"/>
</dbReference>
<dbReference type="Gene3D" id="3.40.50.300">
    <property type="entry name" value="P-loop containing nucleotide triphosphate hydrolases"/>
    <property type="match status" value="1"/>
</dbReference>
<evidence type="ECO:0000256" key="1">
    <source>
        <dbReference type="ARBA" id="ARBA00022574"/>
    </source>
</evidence>
<dbReference type="CDD" id="cd00200">
    <property type="entry name" value="WD40"/>
    <property type="match status" value="2"/>
</dbReference>
<dbReference type="SMART" id="SM00320">
    <property type="entry name" value="WD40"/>
    <property type="match status" value="14"/>
</dbReference>
<evidence type="ECO:0000259" key="6">
    <source>
        <dbReference type="Pfam" id="PF24883"/>
    </source>
</evidence>
<dbReference type="Pfam" id="PF00168">
    <property type="entry name" value="C2"/>
    <property type="match status" value="1"/>
</dbReference>
<keyword evidence="1 3" id="KW-0853">WD repeat</keyword>
<dbReference type="Pfam" id="PF24883">
    <property type="entry name" value="NPHP3_N"/>
    <property type="match status" value="1"/>
</dbReference>
<organism evidence="7 8">
    <name type="scientific">Mycena albidolilacea</name>
    <dbReference type="NCBI Taxonomy" id="1033008"/>
    <lineage>
        <taxon>Eukaryota</taxon>
        <taxon>Fungi</taxon>
        <taxon>Dikarya</taxon>
        <taxon>Basidiomycota</taxon>
        <taxon>Agaricomycotina</taxon>
        <taxon>Agaricomycetes</taxon>
        <taxon>Agaricomycetidae</taxon>
        <taxon>Agaricales</taxon>
        <taxon>Marasmiineae</taxon>
        <taxon>Mycenaceae</taxon>
        <taxon>Mycena</taxon>
    </lineage>
</organism>
<feature type="repeat" description="WD" evidence="3">
    <location>
        <begin position="1040"/>
        <end position="1081"/>
    </location>
</feature>
<reference evidence="7" key="1">
    <citation type="submission" date="2023-03" db="EMBL/GenBank/DDBJ databases">
        <title>Massive genome expansion in bonnet fungi (Mycena s.s.) driven by repeated elements and novel gene families across ecological guilds.</title>
        <authorList>
            <consortium name="Lawrence Berkeley National Laboratory"/>
            <person name="Harder C.B."/>
            <person name="Miyauchi S."/>
            <person name="Viragh M."/>
            <person name="Kuo A."/>
            <person name="Thoen E."/>
            <person name="Andreopoulos B."/>
            <person name="Lu D."/>
            <person name="Skrede I."/>
            <person name="Drula E."/>
            <person name="Henrissat B."/>
            <person name="Morin E."/>
            <person name="Kohler A."/>
            <person name="Barry K."/>
            <person name="LaButti K."/>
            <person name="Morin E."/>
            <person name="Salamov A."/>
            <person name="Lipzen A."/>
            <person name="Mereny Z."/>
            <person name="Hegedus B."/>
            <person name="Baldrian P."/>
            <person name="Stursova M."/>
            <person name="Weitz H."/>
            <person name="Taylor A."/>
            <person name="Grigoriev I.V."/>
            <person name="Nagy L.G."/>
            <person name="Martin F."/>
            <person name="Kauserud H."/>
        </authorList>
    </citation>
    <scope>NUCLEOTIDE SEQUENCE</scope>
    <source>
        <strain evidence="7">CBHHK002</strain>
    </source>
</reference>
<feature type="domain" description="C2" evidence="5">
    <location>
        <begin position="8"/>
        <end position="91"/>
    </location>
</feature>
<dbReference type="InterPro" id="IPR020472">
    <property type="entry name" value="WD40_PAC1"/>
</dbReference>
<dbReference type="PRINTS" id="PR00320">
    <property type="entry name" value="GPROTEINBRPT"/>
</dbReference>
<dbReference type="Gene3D" id="2.130.10.10">
    <property type="entry name" value="YVTN repeat-like/Quinoprotein amine dehydrogenase"/>
    <property type="match status" value="5"/>
</dbReference>
<accession>A0AAD7A4Y9</accession>
<feature type="repeat" description="WD" evidence="3">
    <location>
        <begin position="914"/>
        <end position="955"/>
    </location>
</feature>
<dbReference type="SMART" id="SM00564">
    <property type="entry name" value="PQQ"/>
    <property type="match status" value="10"/>
</dbReference>
<feature type="repeat" description="WD" evidence="3">
    <location>
        <begin position="1465"/>
        <end position="1506"/>
    </location>
</feature>
<evidence type="ECO:0000256" key="4">
    <source>
        <dbReference type="SAM" id="Coils"/>
    </source>
</evidence>
<feature type="repeat" description="WD" evidence="3">
    <location>
        <begin position="1082"/>
        <end position="1123"/>
    </location>
</feature>
<dbReference type="SUPFAM" id="SSF50998">
    <property type="entry name" value="Quinoprotein alcohol dehydrogenase-like"/>
    <property type="match status" value="2"/>
</dbReference>
<feature type="repeat" description="WD" evidence="3">
    <location>
        <begin position="1213"/>
        <end position="1254"/>
    </location>
</feature>
<evidence type="ECO:0000256" key="3">
    <source>
        <dbReference type="PROSITE-ProRule" id="PRU00221"/>
    </source>
</evidence>
<feature type="domain" description="Nephrocystin 3-like N-terminal" evidence="6">
    <location>
        <begin position="347"/>
        <end position="516"/>
    </location>
</feature>
<dbReference type="InterPro" id="IPR019775">
    <property type="entry name" value="WD40_repeat_CS"/>
</dbReference>
<evidence type="ECO:0000259" key="5">
    <source>
        <dbReference type="Pfam" id="PF00168"/>
    </source>
</evidence>
<proteinExistence type="predicted"/>
<dbReference type="PROSITE" id="PS00678">
    <property type="entry name" value="WD_REPEATS_1"/>
    <property type="match status" value="12"/>
</dbReference>
<keyword evidence="2" id="KW-0677">Repeat</keyword>
<dbReference type="InterPro" id="IPR027417">
    <property type="entry name" value="P-loop_NTPase"/>
</dbReference>
<protein>
    <submittedName>
        <fullName evidence="7">WD40 repeat-like protein</fullName>
    </submittedName>
</protein>
<feature type="repeat" description="WD" evidence="3">
    <location>
        <begin position="1255"/>
        <end position="1296"/>
    </location>
</feature>
<evidence type="ECO:0000313" key="7">
    <source>
        <dbReference type="EMBL" id="KAJ7349654.1"/>
    </source>
</evidence>
<dbReference type="PROSITE" id="PS50294">
    <property type="entry name" value="WD_REPEATS_REGION"/>
    <property type="match status" value="14"/>
</dbReference>
<dbReference type="Pfam" id="PF00400">
    <property type="entry name" value="WD40"/>
    <property type="match status" value="14"/>
</dbReference>